<evidence type="ECO:0000313" key="2">
    <source>
        <dbReference type="Proteomes" id="UP000018780"/>
    </source>
</evidence>
<dbReference type="OrthoDB" id="7870782at2"/>
<sequence>MTHDDLLHTVENLEIRILGETGTARLAMRPEFIRLLDHMRKTGAAVPGRFRRLEAALCEEAVEEMFDNMPV</sequence>
<evidence type="ECO:0000313" key="1">
    <source>
        <dbReference type="EMBL" id="AHD00581.1"/>
    </source>
</evidence>
<accession>V9VPE2</accession>
<dbReference type="RefSeq" id="WP_024089789.1">
    <property type="nucleotide sequence ID" value="NC_023135.1"/>
</dbReference>
<dbReference type="Proteomes" id="UP000018780">
    <property type="component" value="Chromosome"/>
</dbReference>
<proteinExistence type="predicted"/>
<gene>
    <name evidence="1" type="ORF">METH_07565</name>
</gene>
<dbReference type="AlphaFoldDB" id="V9VPE2"/>
<keyword evidence="2" id="KW-1185">Reference proteome</keyword>
<protein>
    <submittedName>
        <fullName evidence="1">Uncharacterized protein</fullName>
    </submittedName>
</protein>
<dbReference type="KEGG" id="lmd:METH_07565"/>
<dbReference type="EMBL" id="CP006773">
    <property type="protein sequence ID" value="AHD00581.1"/>
    <property type="molecule type" value="Genomic_DNA"/>
</dbReference>
<reference evidence="1 2" key="1">
    <citation type="submission" date="2013-09" db="EMBL/GenBank/DDBJ databases">
        <authorList>
            <consortium name="DOE Joint Genome Institute"/>
            <person name="Klenk H.-P."/>
            <person name="Huntemann M."/>
            <person name="Han J."/>
            <person name="Chen A."/>
            <person name="Kyrpides N."/>
            <person name="Mavromatis K."/>
            <person name="Markowitz V."/>
            <person name="Palaniappan K."/>
            <person name="Ivanova N."/>
            <person name="Schaumberg A."/>
            <person name="Pati A."/>
            <person name="Liolios K."/>
            <person name="Nordberg H.P."/>
            <person name="Cantor M.N."/>
            <person name="Hua S.X."/>
            <person name="Woyke T."/>
        </authorList>
    </citation>
    <scope>NUCLEOTIDE SEQUENCE [LARGE SCALE GENOMIC DNA]</scope>
    <source>
        <strain evidence="1 2">DSM 14336</strain>
    </source>
</reference>
<dbReference type="PATRIC" id="fig|999552.6.peg.1521"/>
<organism evidence="1 2">
    <name type="scientific">Leisingera methylohalidivorans DSM 14336</name>
    <dbReference type="NCBI Taxonomy" id="999552"/>
    <lineage>
        <taxon>Bacteria</taxon>
        <taxon>Pseudomonadati</taxon>
        <taxon>Pseudomonadota</taxon>
        <taxon>Alphaproteobacteria</taxon>
        <taxon>Rhodobacterales</taxon>
        <taxon>Roseobacteraceae</taxon>
        <taxon>Leisingera</taxon>
    </lineage>
</organism>
<name>V9VPE2_9RHOB</name>
<dbReference type="HOGENOM" id="CLU_184518_0_0_5"/>